<keyword evidence="2" id="KW-0677">Repeat</keyword>
<dbReference type="SMART" id="SM00355">
    <property type="entry name" value="ZnF_C2H2"/>
    <property type="match status" value="3"/>
</dbReference>
<keyword evidence="4" id="KW-0862">Zinc</keyword>
<dbReference type="PANTHER" id="PTHR19818">
    <property type="entry name" value="ZINC FINGER PROTEIN ZIC AND GLI"/>
    <property type="match status" value="1"/>
</dbReference>
<dbReference type="PROSITE" id="PS50157">
    <property type="entry name" value="ZINC_FINGER_C2H2_2"/>
    <property type="match status" value="1"/>
</dbReference>
<protein>
    <recommendedName>
        <fullName evidence="6">C2H2-type domain-containing protein</fullName>
    </recommendedName>
</protein>
<sequence length="295" mass="34739">MDNVNNVHYEYRWILENLCHEYRIAFESLKELMTILPNQEIIQQTDLDRYTHDISIIDSNLNQLSAHYGKYHHYFPYHSFNCFIYSKETLSSSTSTSINDTSNLHYNNYYYDDSNISSSYNNNQNKNLTTLPTTITSNGENYNNNNNNSSYFESWNSNFIAADDANNKNKTTNKSSSSSNQKKLKTNESRIWYKCGWDGCSFGSFYNGVVKRHSYKRHHGKIKIDKSSNLSMHRFKCDWPGCDVSLVAYHKLVEHKRKHTGEKPFRCKWKSCNYATARLYSMIIHERTHKLDSFF</sequence>
<evidence type="ECO:0000256" key="5">
    <source>
        <dbReference type="PROSITE-ProRule" id="PRU00042"/>
    </source>
</evidence>
<dbReference type="GO" id="GO:0005634">
    <property type="term" value="C:nucleus"/>
    <property type="evidence" value="ECO:0007669"/>
    <property type="project" value="UniProtKB-ARBA"/>
</dbReference>
<keyword evidence="8" id="KW-1185">Reference proteome</keyword>
<evidence type="ECO:0000256" key="3">
    <source>
        <dbReference type="ARBA" id="ARBA00022771"/>
    </source>
</evidence>
<dbReference type="InterPro" id="IPR013087">
    <property type="entry name" value="Znf_C2H2_type"/>
</dbReference>
<name>A0A1Y3AXR3_EURMA</name>
<dbReference type="SUPFAM" id="SSF57667">
    <property type="entry name" value="beta-beta-alpha zinc fingers"/>
    <property type="match status" value="1"/>
</dbReference>
<dbReference type="InterPro" id="IPR050329">
    <property type="entry name" value="GLI_C2H2-zinc-finger"/>
</dbReference>
<keyword evidence="3 5" id="KW-0863">Zinc-finger</keyword>
<dbReference type="AlphaFoldDB" id="A0A1Y3AXR3"/>
<evidence type="ECO:0000313" key="8">
    <source>
        <dbReference type="Proteomes" id="UP000194236"/>
    </source>
</evidence>
<dbReference type="GO" id="GO:0008270">
    <property type="term" value="F:zinc ion binding"/>
    <property type="evidence" value="ECO:0007669"/>
    <property type="project" value="UniProtKB-KW"/>
</dbReference>
<evidence type="ECO:0000256" key="1">
    <source>
        <dbReference type="ARBA" id="ARBA00022723"/>
    </source>
</evidence>
<keyword evidence="1" id="KW-0479">Metal-binding</keyword>
<dbReference type="InterPro" id="IPR036236">
    <property type="entry name" value="Znf_C2H2_sf"/>
</dbReference>
<dbReference type="OrthoDB" id="6077919at2759"/>
<dbReference type="GO" id="GO:0000978">
    <property type="term" value="F:RNA polymerase II cis-regulatory region sequence-specific DNA binding"/>
    <property type="evidence" value="ECO:0007669"/>
    <property type="project" value="TreeGrafter"/>
</dbReference>
<accession>A0A1Y3AXR3</accession>
<evidence type="ECO:0000256" key="4">
    <source>
        <dbReference type="ARBA" id="ARBA00022833"/>
    </source>
</evidence>
<feature type="domain" description="C2H2-type" evidence="6">
    <location>
        <begin position="235"/>
        <end position="264"/>
    </location>
</feature>
<proteinExistence type="predicted"/>
<evidence type="ECO:0000313" key="7">
    <source>
        <dbReference type="EMBL" id="OTF72584.1"/>
    </source>
</evidence>
<gene>
    <name evidence="7" type="ORF">BLA29_000782</name>
</gene>
<dbReference type="Gene3D" id="3.30.160.60">
    <property type="entry name" value="Classic Zinc Finger"/>
    <property type="match status" value="2"/>
</dbReference>
<reference evidence="7 8" key="1">
    <citation type="submission" date="2017-03" db="EMBL/GenBank/DDBJ databases">
        <title>Genome Survey of Euroglyphus maynei.</title>
        <authorList>
            <person name="Arlian L.G."/>
            <person name="Morgan M.S."/>
            <person name="Rider S.D."/>
        </authorList>
    </citation>
    <scope>NUCLEOTIDE SEQUENCE [LARGE SCALE GENOMIC DNA]</scope>
    <source>
        <strain evidence="7">Arlian Lab</strain>
        <tissue evidence="7">Whole body</tissue>
    </source>
</reference>
<comment type="caution">
    <text evidence="7">The sequence shown here is derived from an EMBL/GenBank/DDBJ whole genome shotgun (WGS) entry which is preliminary data.</text>
</comment>
<evidence type="ECO:0000256" key="2">
    <source>
        <dbReference type="ARBA" id="ARBA00022737"/>
    </source>
</evidence>
<dbReference type="PROSITE" id="PS00028">
    <property type="entry name" value="ZINC_FINGER_C2H2_1"/>
    <property type="match status" value="1"/>
</dbReference>
<dbReference type="EMBL" id="MUJZ01055514">
    <property type="protein sequence ID" value="OTF72584.1"/>
    <property type="molecule type" value="Genomic_DNA"/>
</dbReference>
<dbReference type="PANTHER" id="PTHR19818:SF139">
    <property type="entry name" value="PAIR-RULE PROTEIN ODD-PAIRED"/>
    <property type="match status" value="1"/>
</dbReference>
<organism evidence="7 8">
    <name type="scientific">Euroglyphus maynei</name>
    <name type="common">Mayne's house dust mite</name>
    <dbReference type="NCBI Taxonomy" id="6958"/>
    <lineage>
        <taxon>Eukaryota</taxon>
        <taxon>Metazoa</taxon>
        <taxon>Ecdysozoa</taxon>
        <taxon>Arthropoda</taxon>
        <taxon>Chelicerata</taxon>
        <taxon>Arachnida</taxon>
        <taxon>Acari</taxon>
        <taxon>Acariformes</taxon>
        <taxon>Sarcoptiformes</taxon>
        <taxon>Astigmata</taxon>
        <taxon>Psoroptidia</taxon>
        <taxon>Analgoidea</taxon>
        <taxon>Pyroglyphidae</taxon>
        <taxon>Pyroglyphinae</taxon>
        <taxon>Euroglyphus</taxon>
    </lineage>
</organism>
<dbReference type="GO" id="GO:0045944">
    <property type="term" value="P:positive regulation of transcription by RNA polymerase II"/>
    <property type="evidence" value="ECO:0007669"/>
    <property type="project" value="UniProtKB-ARBA"/>
</dbReference>
<dbReference type="Proteomes" id="UP000194236">
    <property type="component" value="Unassembled WGS sequence"/>
</dbReference>
<dbReference type="GO" id="GO:0000981">
    <property type="term" value="F:DNA-binding transcription factor activity, RNA polymerase II-specific"/>
    <property type="evidence" value="ECO:0007669"/>
    <property type="project" value="TreeGrafter"/>
</dbReference>
<evidence type="ECO:0000259" key="6">
    <source>
        <dbReference type="PROSITE" id="PS50157"/>
    </source>
</evidence>